<name>A0AA51RUK6_9GAMM</name>
<gene>
    <name evidence="1" type="ORF">Q9312_02280</name>
</gene>
<evidence type="ECO:0000313" key="1">
    <source>
        <dbReference type="EMBL" id="WMS87763.1"/>
    </source>
</evidence>
<protein>
    <submittedName>
        <fullName evidence="1">Uncharacterized protein</fullName>
    </submittedName>
</protein>
<dbReference type="RefSeq" id="WP_309202917.1">
    <property type="nucleotide sequence ID" value="NZ_CP133548.1"/>
</dbReference>
<keyword evidence="2" id="KW-1185">Reference proteome</keyword>
<sequence>MVQALNFIKELASDSFDRRLPVNAVDWYKCFTGALSLVTAFSSISYTDVPPSD</sequence>
<evidence type="ECO:0000313" key="2">
    <source>
        <dbReference type="Proteomes" id="UP001239782"/>
    </source>
</evidence>
<dbReference type="AlphaFoldDB" id="A0AA51RUK6"/>
<accession>A0AA51RUK6</accession>
<dbReference type="Proteomes" id="UP001239782">
    <property type="component" value="Chromosome"/>
</dbReference>
<dbReference type="EMBL" id="CP133548">
    <property type="protein sequence ID" value="WMS87763.1"/>
    <property type="molecule type" value="Genomic_DNA"/>
</dbReference>
<reference evidence="1 2" key="1">
    <citation type="submission" date="2023-08" db="EMBL/GenBank/DDBJ databases">
        <title>Pleionea litopenaei sp. nov., isolated from stomach of juvenile Litopenaeus vannamei.</title>
        <authorList>
            <person name="Rho A.M."/>
            <person name="Hwang C.Y."/>
        </authorList>
    </citation>
    <scope>NUCLEOTIDE SEQUENCE [LARGE SCALE GENOMIC DNA]</scope>
    <source>
        <strain evidence="1 2">HL-JVS1</strain>
    </source>
</reference>
<organism evidence="1 2">
    <name type="scientific">Pleionea litopenaei</name>
    <dbReference type="NCBI Taxonomy" id="3070815"/>
    <lineage>
        <taxon>Bacteria</taxon>
        <taxon>Pseudomonadati</taxon>
        <taxon>Pseudomonadota</taxon>
        <taxon>Gammaproteobacteria</taxon>
        <taxon>Oceanospirillales</taxon>
        <taxon>Pleioneaceae</taxon>
        <taxon>Pleionea</taxon>
    </lineage>
</organism>
<proteinExistence type="predicted"/>
<dbReference type="KEGG" id="plei:Q9312_02280"/>